<dbReference type="Proteomes" id="UP000321058">
    <property type="component" value="Unassembled WGS sequence"/>
</dbReference>
<evidence type="ECO:0008006" key="4">
    <source>
        <dbReference type="Google" id="ProtNLM"/>
    </source>
</evidence>
<protein>
    <recommendedName>
        <fullName evidence="4">Lipoprotein</fullName>
    </recommendedName>
</protein>
<evidence type="ECO:0000256" key="1">
    <source>
        <dbReference type="SAM" id="MobiDB-lite"/>
    </source>
</evidence>
<comment type="caution">
    <text evidence="2">The sequence shown here is derived from an EMBL/GenBank/DDBJ whole genome shotgun (WGS) entry which is preliminary data.</text>
</comment>
<gene>
    <name evidence="2" type="ORF">RSO01_17680</name>
</gene>
<feature type="region of interest" description="Disordered" evidence="1">
    <location>
        <begin position="106"/>
        <end position="127"/>
    </location>
</feature>
<dbReference type="EMBL" id="BKAJ01000031">
    <property type="protein sequence ID" value="GEP54602.1"/>
    <property type="molecule type" value="Genomic_DNA"/>
</dbReference>
<evidence type="ECO:0000313" key="2">
    <source>
        <dbReference type="EMBL" id="GEP54602.1"/>
    </source>
</evidence>
<proteinExistence type="predicted"/>
<feature type="compositionally biased region" description="Polar residues" evidence="1">
    <location>
        <begin position="109"/>
        <end position="127"/>
    </location>
</feature>
<dbReference type="PROSITE" id="PS51257">
    <property type="entry name" value="PROKAR_LIPOPROTEIN"/>
    <property type="match status" value="1"/>
</dbReference>
<accession>A0A512N6I6</accession>
<sequence length="127" mass="13895">MRRAFILLVLLVTACEGSFVRPEDYGRKVEINKSYEARDTCLKQHAVDGTAGIDATTVASTAAHACQSETDRLITAANPDRDSKVTASIRQDTEFRAMKYVLQARGLRSNETGSDQVSQSTVTRPAD</sequence>
<keyword evidence="3" id="KW-1185">Reference proteome</keyword>
<dbReference type="RefSeq" id="WP_147148300.1">
    <property type="nucleotide sequence ID" value="NZ_BKAJ01000031.1"/>
</dbReference>
<organism evidence="2 3">
    <name type="scientific">Reyranella soli</name>
    <dbReference type="NCBI Taxonomy" id="1230389"/>
    <lineage>
        <taxon>Bacteria</taxon>
        <taxon>Pseudomonadati</taxon>
        <taxon>Pseudomonadota</taxon>
        <taxon>Alphaproteobacteria</taxon>
        <taxon>Hyphomicrobiales</taxon>
        <taxon>Reyranellaceae</taxon>
        <taxon>Reyranella</taxon>
    </lineage>
</organism>
<reference evidence="2 3" key="1">
    <citation type="submission" date="2019-07" db="EMBL/GenBank/DDBJ databases">
        <title>Whole genome shotgun sequence of Reyranella soli NBRC 108950.</title>
        <authorList>
            <person name="Hosoyama A."/>
            <person name="Uohara A."/>
            <person name="Ohji S."/>
            <person name="Ichikawa N."/>
        </authorList>
    </citation>
    <scope>NUCLEOTIDE SEQUENCE [LARGE SCALE GENOMIC DNA]</scope>
    <source>
        <strain evidence="2 3">NBRC 108950</strain>
    </source>
</reference>
<name>A0A512N6I6_9HYPH</name>
<evidence type="ECO:0000313" key="3">
    <source>
        <dbReference type="Proteomes" id="UP000321058"/>
    </source>
</evidence>
<dbReference type="OrthoDB" id="7376252at2"/>
<dbReference type="AlphaFoldDB" id="A0A512N6I6"/>